<reference evidence="1 2" key="1">
    <citation type="journal article" date="2009" name="Genome Res.">
        <title>Complete genome of the cellulolytic thermophile Acidothermus cellulolyticus 11B provides insights into its ecophysiological and evolutionary adaptations.</title>
        <authorList>
            <person name="Barabote R.D."/>
            <person name="Xie G."/>
            <person name="Leu D.H."/>
            <person name="Normand P."/>
            <person name="Necsulea A."/>
            <person name="Daubin V."/>
            <person name="Medigue C."/>
            <person name="Adney W.S."/>
            <person name="Xu X.C."/>
            <person name="Lapidus A."/>
            <person name="Parales R.E."/>
            <person name="Detter C."/>
            <person name="Pujic P."/>
            <person name="Bruce D."/>
            <person name="Lavire C."/>
            <person name="Challacombe J.F."/>
            <person name="Brettin T.S."/>
            <person name="Berry A.M."/>
        </authorList>
    </citation>
    <scope>NUCLEOTIDE SEQUENCE [LARGE SCALE GENOMIC DNA]</scope>
    <source>
        <strain evidence="2">ATCC 43068 / DSM 8971 / 11B</strain>
    </source>
</reference>
<dbReference type="RefSeq" id="WP_011720186.1">
    <property type="nucleotide sequence ID" value="NC_008578.1"/>
</dbReference>
<name>A0LUL3_ACIC1</name>
<dbReference type="InParanoid" id="A0LUL3"/>
<dbReference type="AlphaFoldDB" id="A0LUL3"/>
<proteinExistence type="predicted"/>
<dbReference type="KEGG" id="ace:Acel_1351"/>
<protein>
    <recommendedName>
        <fullName evidence="3">Knr4/Smi1-like domain-containing protein</fullName>
    </recommendedName>
</protein>
<evidence type="ECO:0000313" key="1">
    <source>
        <dbReference type="EMBL" id="ABK53123.1"/>
    </source>
</evidence>
<sequence length="214" mass="24164">MTQFADIPALTAELNGFAERIATLKLPLRWWKSSFAHDVIDRVFRHLHLTVPDELRAFYAWSNTFSTEAREYIPGFGEIEIFGHSVSTYLLCLLNKHGDPDSNIPSDGDRYRRSWFPLGAVYGERHDVIHAVVLDCDVTPQAASPVYLFSRTGRPQLIGPSLLDVVQTWNQLLDIGYWSYDPDAHGWSLHPDKIPSGLRAVAQLAACTTPRRST</sequence>
<dbReference type="EMBL" id="CP000481">
    <property type="protein sequence ID" value="ABK53123.1"/>
    <property type="molecule type" value="Genomic_DNA"/>
</dbReference>
<evidence type="ECO:0008006" key="3">
    <source>
        <dbReference type="Google" id="ProtNLM"/>
    </source>
</evidence>
<dbReference type="Proteomes" id="UP000008221">
    <property type="component" value="Chromosome"/>
</dbReference>
<evidence type="ECO:0000313" key="2">
    <source>
        <dbReference type="Proteomes" id="UP000008221"/>
    </source>
</evidence>
<dbReference type="HOGENOM" id="CLU_1227746_0_0_11"/>
<accession>A0LUL3</accession>
<dbReference type="STRING" id="351607.Acel_1351"/>
<organism evidence="1 2">
    <name type="scientific">Acidothermus cellulolyticus (strain ATCC 43068 / DSM 8971 / 11B)</name>
    <dbReference type="NCBI Taxonomy" id="351607"/>
    <lineage>
        <taxon>Bacteria</taxon>
        <taxon>Bacillati</taxon>
        <taxon>Actinomycetota</taxon>
        <taxon>Actinomycetes</taxon>
        <taxon>Acidothermales</taxon>
        <taxon>Acidothermaceae</taxon>
        <taxon>Acidothermus</taxon>
    </lineage>
</organism>
<keyword evidence="2" id="KW-1185">Reference proteome</keyword>
<gene>
    <name evidence="1" type="ordered locus">Acel_1351</name>
</gene>
<dbReference type="eggNOG" id="ENOG502ZQXF">
    <property type="taxonomic scope" value="Bacteria"/>
</dbReference>